<proteinExistence type="predicted"/>
<dbReference type="HOGENOM" id="CLU_2904001_0_0_1"/>
<gene>
    <name evidence="2" type="ORF">CERSUDRAFT_118038</name>
</gene>
<organism evidence="2 3">
    <name type="scientific">Ceriporiopsis subvermispora (strain B)</name>
    <name type="common">White-rot fungus</name>
    <name type="synonym">Gelatoporia subvermispora</name>
    <dbReference type="NCBI Taxonomy" id="914234"/>
    <lineage>
        <taxon>Eukaryota</taxon>
        <taxon>Fungi</taxon>
        <taxon>Dikarya</taxon>
        <taxon>Basidiomycota</taxon>
        <taxon>Agaricomycotina</taxon>
        <taxon>Agaricomycetes</taxon>
        <taxon>Polyporales</taxon>
        <taxon>Gelatoporiaceae</taxon>
        <taxon>Gelatoporia</taxon>
    </lineage>
</organism>
<keyword evidence="3" id="KW-1185">Reference proteome</keyword>
<reference evidence="2 3" key="1">
    <citation type="journal article" date="2012" name="Proc. Natl. Acad. Sci. U.S.A.">
        <title>Comparative genomics of Ceriporiopsis subvermispora and Phanerochaete chrysosporium provide insight into selective ligninolysis.</title>
        <authorList>
            <person name="Fernandez-Fueyo E."/>
            <person name="Ruiz-Duenas F.J."/>
            <person name="Ferreira P."/>
            <person name="Floudas D."/>
            <person name="Hibbett D.S."/>
            <person name="Canessa P."/>
            <person name="Larrondo L.F."/>
            <person name="James T.Y."/>
            <person name="Seelenfreund D."/>
            <person name="Lobos S."/>
            <person name="Polanco R."/>
            <person name="Tello M."/>
            <person name="Honda Y."/>
            <person name="Watanabe T."/>
            <person name="Watanabe T."/>
            <person name="Ryu J.S."/>
            <person name="Kubicek C.P."/>
            <person name="Schmoll M."/>
            <person name="Gaskell J."/>
            <person name="Hammel K.E."/>
            <person name="St John F.J."/>
            <person name="Vanden Wymelenberg A."/>
            <person name="Sabat G."/>
            <person name="Splinter BonDurant S."/>
            <person name="Syed K."/>
            <person name="Yadav J.S."/>
            <person name="Doddapaneni H."/>
            <person name="Subramanian V."/>
            <person name="Lavin J.L."/>
            <person name="Oguiza J.A."/>
            <person name="Perez G."/>
            <person name="Pisabarro A.G."/>
            <person name="Ramirez L."/>
            <person name="Santoyo F."/>
            <person name="Master E."/>
            <person name="Coutinho P.M."/>
            <person name="Henrissat B."/>
            <person name="Lombard V."/>
            <person name="Magnuson J.K."/>
            <person name="Kuees U."/>
            <person name="Hori C."/>
            <person name="Igarashi K."/>
            <person name="Samejima M."/>
            <person name="Held B.W."/>
            <person name="Barry K.W."/>
            <person name="LaButti K.M."/>
            <person name="Lapidus A."/>
            <person name="Lindquist E.A."/>
            <person name="Lucas S.M."/>
            <person name="Riley R."/>
            <person name="Salamov A.A."/>
            <person name="Hoffmeister D."/>
            <person name="Schwenk D."/>
            <person name="Hadar Y."/>
            <person name="Yarden O."/>
            <person name="de Vries R.P."/>
            <person name="Wiebenga A."/>
            <person name="Stenlid J."/>
            <person name="Eastwood D."/>
            <person name="Grigoriev I.V."/>
            <person name="Berka R.M."/>
            <person name="Blanchette R.A."/>
            <person name="Kersten P."/>
            <person name="Martinez A.T."/>
            <person name="Vicuna R."/>
            <person name="Cullen D."/>
        </authorList>
    </citation>
    <scope>NUCLEOTIDE SEQUENCE [LARGE SCALE GENOMIC DNA]</scope>
    <source>
        <strain evidence="2 3">B</strain>
    </source>
</reference>
<protein>
    <submittedName>
        <fullName evidence="2">Uncharacterized protein</fullName>
    </submittedName>
</protein>
<accession>M2Q9B9</accession>
<evidence type="ECO:0000313" key="2">
    <source>
        <dbReference type="EMBL" id="EMD33443.1"/>
    </source>
</evidence>
<dbReference type="Proteomes" id="UP000016930">
    <property type="component" value="Unassembled WGS sequence"/>
</dbReference>
<evidence type="ECO:0000256" key="1">
    <source>
        <dbReference type="SAM" id="MobiDB-lite"/>
    </source>
</evidence>
<evidence type="ECO:0000313" key="3">
    <source>
        <dbReference type="Proteomes" id="UP000016930"/>
    </source>
</evidence>
<sequence>MARQPGTAAADVRVSTSSSSWIRSFHVKEDAPAGGENDKCRDSNGIRHAHVHNRACACSDAV</sequence>
<name>M2Q9B9_CERS8</name>
<dbReference type="AlphaFoldDB" id="M2Q9B9"/>
<dbReference type="EMBL" id="KB445806">
    <property type="protein sequence ID" value="EMD33443.1"/>
    <property type="molecule type" value="Genomic_DNA"/>
</dbReference>
<feature type="region of interest" description="Disordered" evidence="1">
    <location>
        <begin position="1"/>
        <end position="39"/>
    </location>
</feature>
<feature type="compositionally biased region" description="Basic and acidic residues" evidence="1">
    <location>
        <begin position="26"/>
        <end position="39"/>
    </location>
</feature>